<dbReference type="EMBL" id="LRIE01000043">
    <property type="protein sequence ID" value="KZM36743.1"/>
    <property type="molecule type" value="Genomic_DNA"/>
</dbReference>
<dbReference type="InterPro" id="IPR039261">
    <property type="entry name" value="FNR_nucleotide-bd"/>
</dbReference>
<sequence length="270" mass="29305">MTDPTPRRPERVATHAVVVRTERLTPHMIRVVLGGDGLDGFDAGPYTDRYVKLLFPEAAAPEGRVPMRTYTIRSWDPAARELAIDFVAHGDEGLAGPWASAARVGDPISFFGPGGDYAPSGTADWHLLVGDESALPAIAAALEAVPDGVPVLAVVEVASADEEQPLTSPGALDLRWVRRDEHPDRAPGEALVEAVESLTFLPGTPQVFLHGDAGFVRTLRRHVRLERQVPVTSLSASGYWRRGRTEEGWRAEKADWKAAVARDEEPALRS</sequence>
<gene>
    <name evidence="2" type="primary">viuB_3</name>
    <name evidence="2" type="ORF">OJAG_05800</name>
</gene>
<dbReference type="PANTHER" id="PTHR30157">
    <property type="entry name" value="FERRIC REDUCTASE, NADPH-DEPENDENT"/>
    <property type="match status" value="1"/>
</dbReference>
<dbReference type="PROSITE" id="PS51384">
    <property type="entry name" value="FAD_FR"/>
    <property type="match status" value="1"/>
</dbReference>
<name>A0A163ST36_9CELL</name>
<dbReference type="Pfam" id="PF08021">
    <property type="entry name" value="FAD_binding_9"/>
    <property type="match status" value="1"/>
</dbReference>
<protein>
    <submittedName>
        <fullName evidence="2">Vibriobactin utilization protein ViuB</fullName>
    </submittedName>
</protein>
<dbReference type="InterPro" id="IPR017938">
    <property type="entry name" value="Riboflavin_synthase-like_b-brl"/>
</dbReference>
<dbReference type="Pfam" id="PF04954">
    <property type="entry name" value="SIP"/>
    <property type="match status" value="1"/>
</dbReference>
<dbReference type="OrthoDB" id="9814826at2"/>
<proteinExistence type="predicted"/>
<dbReference type="InterPro" id="IPR007037">
    <property type="entry name" value="SIP_rossman_dom"/>
</dbReference>
<reference evidence="2 3" key="1">
    <citation type="submission" date="2016-01" db="EMBL/GenBank/DDBJ databases">
        <title>Genome sequence of Oerskovia enterophila VJag, an agar and cellulose degrading bacterium.</title>
        <authorList>
            <person name="Poehlein A."/>
            <person name="Jag V."/>
            <person name="Bengelsdorf F."/>
            <person name="Duerre P."/>
            <person name="Daniel R."/>
        </authorList>
    </citation>
    <scope>NUCLEOTIDE SEQUENCE [LARGE SCALE GENOMIC DNA]</scope>
    <source>
        <strain evidence="2 3">VJag</strain>
    </source>
</reference>
<feature type="domain" description="FAD-binding FR-type" evidence="1">
    <location>
        <begin position="11"/>
        <end position="120"/>
    </location>
</feature>
<organism evidence="2 3">
    <name type="scientific">Oerskovia enterophila</name>
    <dbReference type="NCBI Taxonomy" id="43678"/>
    <lineage>
        <taxon>Bacteria</taxon>
        <taxon>Bacillati</taxon>
        <taxon>Actinomycetota</taxon>
        <taxon>Actinomycetes</taxon>
        <taxon>Micrococcales</taxon>
        <taxon>Cellulomonadaceae</taxon>
        <taxon>Oerskovia</taxon>
    </lineage>
</organism>
<accession>A0A163ST36</accession>
<evidence type="ECO:0000313" key="2">
    <source>
        <dbReference type="EMBL" id="KZM36743.1"/>
    </source>
</evidence>
<evidence type="ECO:0000313" key="3">
    <source>
        <dbReference type="Proteomes" id="UP000076447"/>
    </source>
</evidence>
<dbReference type="InterPro" id="IPR017927">
    <property type="entry name" value="FAD-bd_FR_type"/>
</dbReference>
<dbReference type="STRING" id="43678.OJAG_05800"/>
<dbReference type="PANTHER" id="PTHR30157:SF0">
    <property type="entry name" value="NADPH-DEPENDENT FERRIC-CHELATE REDUCTASE"/>
    <property type="match status" value="1"/>
</dbReference>
<dbReference type="InterPro" id="IPR013113">
    <property type="entry name" value="SIP_FAD-bd"/>
</dbReference>
<dbReference type="Proteomes" id="UP000076447">
    <property type="component" value="Unassembled WGS sequence"/>
</dbReference>
<evidence type="ECO:0000259" key="1">
    <source>
        <dbReference type="PROSITE" id="PS51384"/>
    </source>
</evidence>
<dbReference type="RefSeq" id="WP_068707054.1">
    <property type="nucleotide sequence ID" value="NZ_LRIE01000043.1"/>
</dbReference>
<dbReference type="Gene3D" id="3.40.50.80">
    <property type="entry name" value="Nucleotide-binding domain of ferredoxin-NADP reductase (FNR) module"/>
    <property type="match status" value="1"/>
</dbReference>
<dbReference type="InterPro" id="IPR039374">
    <property type="entry name" value="SIP_fam"/>
</dbReference>
<dbReference type="AlphaFoldDB" id="A0A163ST36"/>
<dbReference type="SUPFAM" id="SSF63380">
    <property type="entry name" value="Riboflavin synthase domain-like"/>
    <property type="match status" value="1"/>
</dbReference>
<dbReference type="Gene3D" id="2.40.30.10">
    <property type="entry name" value="Translation factors"/>
    <property type="match status" value="1"/>
</dbReference>
<dbReference type="PATRIC" id="fig|43678.3.peg.618"/>
<comment type="caution">
    <text evidence="2">The sequence shown here is derived from an EMBL/GenBank/DDBJ whole genome shotgun (WGS) entry which is preliminary data.</text>
</comment>
<dbReference type="GO" id="GO:0016491">
    <property type="term" value="F:oxidoreductase activity"/>
    <property type="evidence" value="ECO:0007669"/>
    <property type="project" value="InterPro"/>
</dbReference>
<dbReference type="CDD" id="cd06193">
    <property type="entry name" value="siderophore_interacting"/>
    <property type="match status" value="1"/>
</dbReference>